<dbReference type="GO" id="GO:0005634">
    <property type="term" value="C:nucleus"/>
    <property type="evidence" value="ECO:0007669"/>
    <property type="project" value="InterPro"/>
</dbReference>
<dbReference type="PANTHER" id="PTHR12722">
    <property type="entry name" value="XAP-5 PROTEIN-RELATED"/>
    <property type="match status" value="1"/>
</dbReference>
<organism evidence="2 3">
    <name type="scientific">Paramecium octaurelia</name>
    <dbReference type="NCBI Taxonomy" id="43137"/>
    <lineage>
        <taxon>Eukaryota</taxon>
        <taxon>Sar</taxon>
        <taxon>Alveolata</taxon>
        <taxon>Ciliophora</taxon>
        <taxon>Intramacronucleata</taxon>
        <taxon>Oligohymenophorea</taxon>
        <taxon>Peniculida</taxon>
        <taxon>Parameciidae</taxon>
        <taxon>Paramecium</taxon>
    </lineage>
</organism>
<gene>
    <name evidence="2" type="ORF">POCTA_138.1.T0260064</name>
</gene>
<dbReference type="OrthoDB" id="295791at2759"/>
<accession>A0A8S1TIM6</accession>
<evidence type="ECO:0000313" key="2">
    <source>
        <dbReference type="EMBL" id="CAD8152070.1"/>
    </source>
</evidence>
<sequence length="202" mass="24707">MYKDLDINELEKLKKEEAMLSLRKATTNIKERFGQSNYDILDEEFKSKTIGLVTREEFKRKRENIDRIYVQDLKIKQEEEEKKKLELKQKRKQEYKLKTTLLSFDQEQQEMNEKRNYGKDISVDTLYLPDMNREKKIEELTKIFTDEYQKNMEFQKDQLIDIIFQYWDAQTCTRTLRIRKNTSIKEFLELARKEIIRDFGFV</sequence>
<dbReference type="InterPro" id="IPR007005">
    <property type="entry name" value="XAP5"/>
</dbReference>
<keyword evidence="3" id="KW-1185">Reference proteome</keyword>
<dbReference type="PANTHER" id="PTHR12722:SF0">
    <property type="entry name" value="PROTEIN FAM50A"/>
    <property type="match status" value="1"/>
</dbReference>
<dbReference type="OMA" id="MEFQKDQ"/>
<reference evidence="2" key="1">
    <citation type="submission" date="2021-01" db="EMBL/GenBank/DDBJ databases">
        <authorList>
            <consortium name="Genoscope - CEA"/>
            <person name="William W."/>
        </authorList>
    </citation>
    <scope>NUCLEOTIDE SEQUENCE</scope>
</reference>
<feature type="coiled-coil region" evidence="1">
    <location>
        <begin position="70"/>
        <end position="98"/>
    </location>
</feature>
<keyword evidence="1" id="KW-0175">Coiled coil</keyword>
<evidence type="ECO:0000313" key="3">
    <source>
        <dbReference type="Proteomes" id="UP000683925"/>
    </source>
</evidence>
<comment type="caution">
    <text evidence="2">The sequence shown here is derived from an EMBL/GenBank/DDBJ whole genome shotgun (WGS) entry which is preliminary data.</text>
</comment>
<name>A0A8S1TIM6_PAROT</name>
<dbReference type="GO" id="GO:0006325">
    <property type="term" value="P:chromatin organization"/>
    <property type="evidence" value="ECO:0007669"/>
    <property type="project" value="TreeGrafter"/>
</dbReference>
<evidence type="ECO:0000256" key="1">
    <source>
        <dbReference type="SAM" id="Coils"/>
    </source>
</evidence>
<protein>
    <submittedName>
        <fullName evidence="2">Uncharacterized protein</fullName>
    </submittedName>
</protein>
<dbReference type="EMBL" id="CAJJDP010000026">
    <property type="protein sequence ID" value="CAD8152070.1"/>
    <property type="molecule type" value="Genomic_DNA"/>
</dbReference>
<proteinExistence type="predicted"/>
<dbReference type="AlphaFoldDB" id="A0A8S1TIM6"/>
<dbReference type="Proteomes" id="UP000683925">
    <property type="component" value="Unassembled WGS sequence"/>
</dbReference>